<dbReference type="RefSeq" id="WP_147031552.1">
    <property type="nucleotide sequence ID" value="NZ_CP042436.1"/>
</dbReference>
<gene>
    <name evidence="1" type="ORF">FRZ54_10425</name>
</gene>
<dbReference type="AlphaFoldDB" id="A0A5B8UX59"/>
<name>A0A5B8UX59_9SPHI</name>
<keyword evidence="2" id="KW-1185">Reference proteome</keyword>
<evidence type="ECO:0000313" key="2">
    <source>
        <dbReference type="Proteomes" id="UP000321479"/>
    </source>
</evidence>
<dbReference type="EMBL" id="CP042436">
    <property type="protein sequence ID" value="QEC62976.1"/>
    <property type="molecule type" value="Genomic_DNA"/>
</dbReference>
<proteinExistence type="predicted"/>
<evidence type="ECO:0000313" key="1">
    <source>
        <dbReference type="EMBL" id="QEC62976.1"/>
    </source>
</evidence>
<dbReference type="OrthoDB" id="1492214at2"/>
<dbReference type="Proteomes" id="UP000321479">
    <property type="component" value="Chromosome"/>
</dbReference>
<reference evidence="1 2" key="1">
    <citation type="journal article" date="2017" name="Curr. Microbiol.">
        <title>Mucilaginibacter ginsenosidivorans sp. nov., Isolated from Soil of Ginseng Field.</title>
        <authorList>
            <person name="Kim M.M."/>
            <person name="Siddiqi M.Z."/>
            <person name="Im W.T."/>
        </authorList>
    </citation>
    <scope>NUCLEOTIDE SEQUENCE [LARGE SCALE GENOMIC DNA]</scope>
    <source>
        <strain evidence="1 2">Gsoil 3017</strain>
    </source>
</reference>
<protein>
    <submittedName>
        <fullName evidence="1">Uncharacterized protein</fullName>
    </submittedName>
</protein>
<dbReference type="KEGG" id="mgin:FRZ54_10425"/>
<sequence length="309" mass="34828">MQKVEFVKNLEQLTIGLKSQEIVKLFEAGFKPMPNNPIYNFQLINPILFLSKSFYDQMSQYSELKNMLDVLGSATIYSEGNLANLTSILKPVPAVQVAGNEVAIKFFAFHKALLNTWVLSKNILLNELLNEPFDEALEKGVLVFQIIIEGEGLETEQYIKIFSALNDLTEVLGKIFAESEQKSELILLDSGSDTNLGLKAGIETAKSLFLVFKEVWDFIVNRKFYNVQQVNKALLDSLTVRAQIKEKVDSGVITEEEGQTYAHIVKTRTDELIVMKVLPKELAGMTNVFSNKKLISEYQDFKRIGTGNN</sequence>
<organism evidence="1 2">
    <name type="scientific">Mucilaginibacter ginsenosidivorans</name>
    <dbReference type="NCBI Taxonomy" id="398053"/>
    <lineage>
        <taxon>Bacteria</taxon>
        <taxon>Pseudomonadati</taxon>
        <taxon>Bacteroidota</taxon>
        <taxon>Sphingobacteriia</taxon>
        <taxon>Sphingobacteriales</taxon>
        <taxon>Sphingobacteriaceae</taxon>
        <taxon>Mucilaginibacter</taxon>
    </lineage>
</organism>
<accession>A0A5B8UX59</accession>